<comment type="caution">
    <text evidence="5">The sequence shown here is derived from an EMBL/GenBank/DDBJ whole genome shotgun (WGS) entry which is preliminary data.</text>
</comment>
<accession>A0A561PWR0</accession>
<reference evidence="5 6" key="1">
    <citation type="submission" date="2019-06" db="EMBL/GenBank/DDBJ databases">
        <title>Sorghum-associated microbial communities from plants grown in Nebraska, USA.</title>
        <authorList>
            <person name="Schachtman D."/>
        </authorList>
    </citation>
    <scope>NUCLEOTIDE SEQUENCE [LARGE SCALE GENOMIC DNA]</scope>
    <source>
        <strain evidence="5 6">1209</strain>
    </source>
</reference>
<name>A0A561PWR0_9BACT</name>
<organism evidence="5 6">
    <name type="scientific">Chitinophaga polysaccharea</name>
    <dbReference type="NCBI Taxonomy" id="1293035"/>
    <lineage>
        <taxon>Bacteria</taxon>
        <taxon>Pseudomonadati</taxon>
        <taxon>Bacteroidota</taxon>
        <taxon>Chitinophagia</taxon>
        <taxon>Chitinophagales</taxon>
        <taxon>Chitinophagaceae</taxon>
        <taxon>Chitinophaga</taxon>
    </lineage>
</organism>
<dbReference type="OrthoDB" id="666033at2"/>
<dbReference type="PANTHER" id="PTHR43214:SF43">
    <property type="entry name" value="TWO-COMPONENT RESPONSE REGULATOR"/>
    <property type="match status" value="1"/>
</dbReference>
<keyword evidence="1 5" id="KW-0238">DNA-binding</keyword>
<evidence type="ECO:0000256" key="1">
    <source>
        <dbReference type="ARBA" id="ARBA00023125"/>
    </source>
</evidence>
<gene>
    <name evidence="5" type="ORF">FHW36_102285</name>
</gene>
<evidence type="ECO:0000313" key="6">
    <source>
        <dbReference type="Proteomes" id="UP000320811"/>
    </source>
</evidence>
<dbReference type="PROSITE" id="PS50110">
    <property type="entry name" value="RESPONSE_REGULATORY"/>
    <property type="match status" value="1"/>
</dbReference>
<dbReference type="SUPFAM" id="SSF46894">
    <property type="entry name" value="C-terminal effector domain of the bipartite response regulators"/>
    <property type="match status" value="1"/>
</dbReference>
<evidence type="ECO:0000313" key="5">
    <source>
        <dbReference type="EMBL" id="TWF42527.1"/>
    </source>
</evidence>
<protein>
    <submittedName>
        <fullName evidence="5">DNA-binding NarL/FixJ family response regulator</fullName>
    </submittedName>
</protein>
<dbReference type="SMART" id="SM00421">
    <property type="entry name" value="HTH_LUXR"/>
    <property type="match status" value="1"/>
</dbReference>
<dbReference type="Gene3D" id="3.40.50.2300">
    <property type="match status" value="1"/>
</dbReference>
<dbReference type="InterPro" id="IPR000792">
    <property type="entry name" value="Tscrpt_reg_LuxR_C"/>
</dbReference>
<dbReference type="SUPFAM" id="SSF52172">
    <property type="entry name" value="CheY-like"/>
    <property type="match status" value="1"/>
</dbReference>
<evidence type="ECO:0000259" key="3">
    <source>
        <dbReference type="PROSITE" id="PS50043"/>
    </source>
</evidence>
<keyword evidence="6" id="KW-1185">Reference proteome</keyword>
<evidence type="ECO:0000256" key="2">
    <source>
        <dbReference type="PROSITE-ProRule" id="PRU00169"/>
    </source>
</evidence>
<dbReference type="AlphaFoldDB" id="A0A561PWR0"/>
<proteinExistence type="predicted"/>
<dbReference type="GO" id="GO:0006355">
    <property type="term" value="P:regulation of DNA-templated transcription"/>
    <property type="evidence" value="ECO:0007669"/>
    <property type="project" value="InterPro"/>
</dbReference>
<dbReference type="InterPro" id="IPR001789">
    <property type="entry name" value="Sig_transdc_resp-reg_receiver"/>
</dbReference>
<dbReference type="GO" id="GO:0003677">
    <property type="term" value="F:DNA binding"/>
    <property type="evidence" value="ECO:0007669"/>
    <property type="project" value="UniProtKB-KW"/>
</dbReference>
<dbReference type="EMBL" id="VIWO01000002">
    <property type="protein sequence ID" value="TWF42527.1"/>
    <property type="molecule type" value="Genomic_DNA"/>
</dbReference>
<dbReference type="PANTHER" id="PTHR43214">
    <property type="entry name" value="TWO-COMPONENT RESPONSE REGULATOR"/>
    <property type="match status" value="1"/>
</dbReference>
<sequence length="236" mass="26852">MIAERPIQSIDVNDNAMQTAPGDILLCIVDEHKIIRNALASLFSKHHHIRELIEMETEHELMEQLYKGKQMNVILFHWSKPDKEKKACLRTIHQQYPFIRVLAMSQHFTPEVINSLLDLGVCGFFTKNTDSTELLEAISQVAVRGLYHNKLVADALYWRAAQIAHHGPETGKTPPLTPNQEKVLHLLWQEKSTQEIAAEIFVSISAVEKIKQQLKEMTGAKNTIGLIKYALKNSII</sequence>
<dbReference type="InterPro" id="IPR011006">
    <property type="entry name" value="CheY-like_superfamily"/>
</dbReference>
<dbReference type="Proteomes" id="UP000320811">
    <property type="component" value="Unassembled WGS sequence"/>
</dbReference>
<feature type="domain" description="Response regulatory" evidence="4">
    <location>
        <begin position="25"/>
        <end position="142"/>
    </location>
</feature>
<dbReference type="InterPro" id="IPR039420">
    <property type="entry name" value="WalR-like"/>
</dbReference>
<dbReference type="GO" id="GO:0000160">
    <property type="term" value="P:phosphorelay signal transduction system"/>
    <property type="evidence" value="ECO:0007669"/>
    <property type="project" value="InterPro"/>
</dbReference>
<dbReference type="InterPro" id="IPR016032">
    <property type="entry name" value="Sig_transdc_resp-reg_C-effctor"/>
</dbReference>
<dbReference type="Pfam" id="PF00072">
    <property type="entry name" value="Response_reg"/>
    <property type="match status" value="1"/>
</dbReference>
<feature type="domain" description="HTH luxR-type" evidence="3">
    <location>
        <begin position="169"/>
        <end position="234"/>
    </location>
</feature>
<evidence type="ECO:0000259" key="4">
    <source>
        <dbReference type="PROSITE" id="PS50110"/>
    </source>
</evidence>
<dbReference type="PROSITE" id="PS50043">
    <property type="entry name" value="HTH_LUXR_2"/>
    <property type="match status" value="1"/>
</dbReference>
<comment type="caution">
    <text evidence="2">Lacks conserved residue(s) required for the propagation of feature annotation.</text>
</comment>